<reference evidence="2" key="1">
    <citation type="submission" date="2018-05" db="EMBL/GenBank/DDBJ databases">
        <authorList>
            <person name="Du Z."/>
            <person name="Wang X."/>
        </authorList>
    </citation>
    <scope>NUCLEOTIDE SEQUENCE [LARGE SCALE GENOMIC DNA]</scope>
    <source>
        <strain evidence="2">WDS4C29</strain>
    </source>
</reference>
<dbReference type="RefSeq" id="WP_109386087.1">
    <property type="nucleotide sequence ID" value="NZ_QETF01000002.1"/>
</dbReference>
<protein>
    <submittedName>
        <fullName evidence="1">Uncharacterized protein</fullName>
    </submittedName>
</protein>
<gene>
    <name evidence="1" type="ORF">DFK10_02030</name>
</gene>
<dbReference type="AlphaFoldDB" id="A0A2V1P8D1"/>
<name>A0A2V1P8D1_9RHOB</name>
<evidence type="ECO:0000313" key="2">
    <source>
        <dbReference type="Proteomes" id="UP000245293"/>
    </source>
</evidence>
<sequence>MPAKRRRAKAARKSVSARAREIYQANPDSIMPPVIVSEELALELDRLTLIAQPDIEALIEQLAKPRI</sequence>
<comment type="caution">
    <text evidence="1">The sequence shown here is derived from an EMBL/GenBank/DDBJ whole genome shotgun (WGS) entry which is preliminary data.</text>
</comment>
<keyword evidence="2" id="KW-1185">Reference proteome</keyword>
<dbReference type="EMBL" id="QETF01000002">
    <property type="protein sequence ID" value="PWG18068.1"/>
    <property type="molecule type" value="Genomic_DNA"/>
</dbReference>
<accession>A0A2V1P8D1</accession>
<organism evidence="1 2">
    <name type="scientific">Salibaculum griseiflavum</name>
    <dbReference type="NCBI Taxonomy" id="1914409"/>
    <lineage>
        <taxon>Bacteria</taxon>
        <taxon>Pseudomonadati</taxon>
        <taxon>Pseudomonadota</taxon>
        <taxon>Alphaproteobacteria</taxon>
        <taxon>Rhodobacterales</taxon>
        <taxon>Roseobacteraceae</taxon>
        <taxon>Salibaculum</taxon>
    </lineage>
</organism>
<dbReference type="Proteomes" id="UP000245293">
    <property type="component" value="Unassembled WGS sequence"/>
</dbReference>
<proteinExistence type="predicted"/>
<evidence type="ECO:0000313" key="1">
    <source>
        <dbReference type="EMBL" id="PWG18068.1"/>
    </source>
</evidence>